<proteinExistence type="inferred from homology"/>
<keyword evidence="4 8" id="KW-0808">Transferase</keyword>
<dbReference type="EMBL" id="CP026247">
    <property type="protein sequence ID" value="AWP01874.1"/>
    <property type="molecule type" value="Genomic_DNA"/>
</dbReference>
<dbReference type="GO" id="GO:0008194">
    <property type="term" value="F:UDP-glycosyltransferase activity"/>
    <property type="evidence" value="ECO:0007669"/>
    <property type="project" value="InterPro"/>
</dbReference>
<evidence type="ECO:0000313" key="9">
    <source>
        <dbReference type="Proteomes" id="UP000246464"/>
    </source>
</evidence>
<dbReference type="PANTHER" id="PTHR48043">
    <property type="entry name" value="EG:EG0003.4 PROTEIN-RELATED"/>
    <property type="match status" value="1"/>
</dbReference>
<keyword evidence="3" id="KW-0328">Glycosyltransferase</keyword>
<evidence type="ECO:0000256" key="3">
    <source>
        <dbReference type="ARBA" id="ARBA00022676"/>
    </source>
</evidence>
<dbReference type="STRING" id="52904.ENSSMAP00000013602"/>
<evidence type="ECO:0000256" key="4">
    <source>
        <dbReference type="ARBA" id="ARBA00022679"/>
    </source>
</evidence>
<dbReference type="AlphaFoldDB" id="A0A2U9BD83"/>
<dbReference type="PANTHER" id="PTHR48043:SF52">
    <property type="entry name" value="UDP GLUCURONOSYLTRANSFERASE 5 FAMILY POLYPEPTIDE B1-RELATED"/>
    <property type="match status" value="1"/>
</dbReference>
<dbReference type="InterPro" id="IPR050271">
    <property type="entry name" value="UDP-glycosyltransferase"/>
</dbReference>
<keyword evidence="9" id="KW-1185">Reference proteome</keyword>
<evidence type="ECO:0000256" key="1">
    <source>
        <dbReference type="ARBA" id="ARBA00004370"/>
    </source>
</evidence>
<protein>
    <submittedName>
        <fullName evidence="8">Putative UDP-glucuronosyltransferase 2A2-like</fullName>
    </submittedName>
</protein>
<reference evidence="8 9" key="1">
    <citation type="submission" date="2017-12" db="EMBL/GenBank/DDBJ databases">
        <title>Integrating genomic resources of turbot (Scophthalmus maximus) in depth evaluation of genetic and physical mapping variation across individuals.</title>
        <authorList>
            <person name="Martinez P."/>
        </authorList>
    </citation>
    <scope>NUCLEOTIDE SEQUENCE [LARGE SCALE GENOMIC DNA]</scope>
</reference>
<evidence type="ECO:0000256" key="7">
    <source>
        <dbReference type="ARBA" id="ARBA00023136"/>
    </source>
</evidence>
<dbReference type="Pfam" id="PF00201">
    <property type="entry name" value="UDPGT"/>
    <property type="match status" value="3"/>
</dbReference>
<dbReference type="GO" id="GO:0016020">
    <property type="term" value="C:membrane"/>
    <property type="evidence" value="ECO:0007669"/>
    <property type="project" value="UniProtKB-SubCell"/>
</dbReference>
<evidence type="ECO:0000313" key="8">
    <source>
        <dbReference type="EMBL" id="AWP01874.1"/>
    </source>
</evidence>
<name>A0A2U9BD83_SCOMX</name>
<dbReference type="Gene3D" id="3.40.50.2000">
    <property type="entry name" value="Glycogen Phosphorylase B"/>
    <property type="match status" value="3"/>
</dbReference>
<dbReference type="InterPro" id="IPR002213">
    <property type="entry name" value="UDP_glucos_trans"/>
</dbReference>
<dbReference type="SUPFAM" id="SSF53756">
    <property type="entry name" value="UDP-Glycosyltransferase/glycogen phosphorylase"/>
    <property type="match status" value="3"/>
</dbReference>
<evidence type="ECO:0000256" key="2">
    <source>
        <dbReference type="ARBA" id="ARBA00009995"/>
    </source>
</evidence>
<keyword evidence="5" id="KW-0812">Transmembrane</keyword>
<evidence type="ECO:0000256" key="5">
    <source>
        <dbReference type="ARBA" id="ARBA00022692"/>
    </source>
</evidence>
<comment type="subcellular location">
    <subcellularLocation>
        <location evidence="1">Membrane</location>
    </subcellularLocation>
</comment>
<sequence length="764" mass="86909">MPNVVYIGGFHCRPAKPLPKHLEEFVQSSGDHGVIIMSLGTFVSQLPADMTNEIAAAFAKLPQKVIWRHKGDRPATLGNNTLLVDWMPQNDLLGHPKIKLFVAHGGTNGVQEAIYHGVPVVGLPLFFDQYDNLLRLKERGGAKILTLATVDEENFLENVQEVLNEPSYRMNMQRLSWLHRDQPTTPLDKALFWIEFVMRHKALDLELKEKFSDLHKKVCEVVEYVFENKELMKSFQDAKYDVVLTDPAQGGGVMLAHYLGLPLVFNARWTVHGEAHFAIAPSPLSYVPLPPSELTDQMTFFERVKNILFYTMRMHLYKQTVGPHYSALTNRYIGPDVDYFSLFQAADLWLMRVDFVFEFPRPTMPNVVYMGGFQCRPAKPLPQHLEDFVQSSGEHGVVIMSLGTLIGELPPDLADEIAAAFAKLPQKVIWRHKGDSPATLGNNTLLVDWMPQNDLLGHPKIKLFVAHGGTNGIYEAIYHGVPIVGIPIVFDQADNLSRLRAKGTAKVIDIFQLDRETFQSAIQEVLNEPSYRMNMQRLSWLHRDQPTTPLDKALFWIEFVMRHKAADLWLMRVDFVFEFPRPTMPNVVYMGGFQCRPAKPLPQHLEDFVQSSGEHGVVIMSLGTLIGELPPDLADEIAAAFAKLPQKVIWRHKGDRPATLGNNTLLVDWMPQNDLLGHPKIKLFVAHGGTNGVQEAIYHGEVLNEPSYRMNMQRLSRLHRDQPMKPLDSALFWIEFVMRHKGAAHLRTESYRLPWYSYHSVDQF</sequence>
<accession>A0A2U9BD83</accession>
<evidence type="ECO:0000256" key="6">
    <source>
        <dbReference type="ARBA" id="ARBA00022989"/>
    </source>
</evidence>
<comment type="similarity">
    <text evidence="2">Belongs to the UDP-glycosyltransferase family.</text>
</comment>
<keyword evidence="7" id="KW-0472">Membrane</keyword>
<dbReference type="FunFam" id="3.40.50.2000:FF:000001">
    <property type="entry name" value="UDP-glucuronosyltransferase"/>
    <property type="match status" value="2"/>
</dbReference>
<dbReference type="PROSITE" id="PS00375">
    <property type="entry name" value="UDPGT"/>
    <property type="match status" value="2"/>
</dbReference>
<dbReference type="InterPro" id="IPR035595">
    <property type="entry name" value="UDP_glycos_trans_CS"/>
</dbReference>
<organism evidence="8 9">
    <name type="scientific">Scophthalmus maximus</name>
    <name type="common">Turbot</name>
    <name type="synonym">Psetta maxima</name>
    <dbReference type="NCBI Taxonomy" id="52904"/>
    <lineage>
        <taxon>Eukaryota</taxon>
        <taxon>Metazoa</taxon>
        <taxon>Chordata</taxon>
        <taxon>Craniata</taxon>
        <taxon>Vertebrata</taxon>
        <taxon>Euteleostomi</taxon>
        <taxon>Actinopterygii</taxon>
        <taxon>Neopterygii</taxon>
        <taxon>Teleostei</taxon>
        <taxon>Neoteleostei</taxon>
        <taxon>Acanthomorphata</taxon>
        <taxon>Carangaria</taxon>
        <taxon>Pleuronectiformes</taxon>
        <taxon>Pleuronectoidei</taxon>
        <taxon>Scophthalmidae</taxon>
        <taxon>Scophthalmus</taxon>
    </lineage>
</organism>
<dbReference type="CDD" id="cd03784">
    <property type="entry name" value="GT1_Gtf-like"/>
    <property type="match status" value="3"/>
</dbReference>
<dbReference type="Proteomes" id="UP000246464">
    <property type="component" value="Chromosome 5"/>
</dbReference>
<keyword evidence="6" id="KW-1133">Transmembrane helix</keyword>
<gene>
    <name evidence="8" type="ORF">SMAX5B_013212</name>
</gene>